<keyword evidence="1" id="KW-0472">Membrane</keyword>
<comment type="caution">
    <text evidence="2">The sequence shown here is derived from an EMBL/GenBank/DDBJ whole genome shotgun (WGS) entry which is preliminary data.</text>
</comment>
<gene>
    <name evidence="2" type="ORF">Fcan01_25302</name>
</gene>
<accession>A0A226D6R9</accession>
<keyword evidence="1" id="KW-0812">Transmembrane</keyword>
<evidence type="ECO:0000313" key="3">
    <source>
        <dbReference type="Proteomes" id="UP000198287"/>
    </source>
</evidence>
<dbReference type="EMBL" id="LNIX01000036">
    <property type="protein sequence ID" value="OXA39966.1"/>
    <property type="molecule type" value="Genomic_DNA"/>
</dbReference>
<dbReference type="Proteomes" id="UP000198287">
    <property type="component" value="Unassembled WGS sequence"/>
</dbReference>
<evidence type="ECO:0000313" key="2">
    <source>
        <dbReference type="EMBL" id="OXA39966.1"/>
    </source>
</evidence>
<organism evidence="2 3">
    <name type="scientific">Folsomia candida</name>
    <name type="common">Springtail</name>
    <dbReference type="NCBI Taxonomy" id="158441"/>
    <lineage>
        <taxon>Eukaryota</taxon>
        <taxon>Metazoa</taxon>
        <taxon>Ecdysozoa</taxon>
        <taxon>Arthropoda</taxon>
        <taxon>Hexapoda</taxon>
        <taxon>Collembola</taxon>
        <taxon>Entomobryomorpha</taxon>
        <taxon>Isotomoidea</taxon>
        <taxon>Isotomidae</taxon>
        <taxon>Proisotominae</taxon>
        <taxon>Folsomia</taxon>
    </lineage>
</organism>
<sequence length="664" mass="77057">MHLAESTFQHLDSHCHLILAHHNTLRNADILSSLIPHNKERYIYQLPDINIKTWTSYPGPAIHRKNNSRAVFGISQAAKLFKDFCFIGVIITTISDFPTNLEKLSDYQFARLTTHQTNILNHILYTSYPTGDANGKSNLDISLLIRIQVNFNRIMHEGRIGSAAFKLVYNLILVDGKGEWHYITPTTQWGCKSKLLSPKDVVQTISNYSHFDSALEPPSDLFMLKNRRSSLNLDGYYTGKECCDEYGKNPFHLITEKLYHPRSILFISLVCLGNFTYGKATDLGPSEDNYREHRGKEEYTYREYIFMNVYREEMQYAPNLYVVTINQGFSFMTCFSREELSFKIFLKPFEPEVWIVLLLTIVVVGTVYVVILVSRLNWDWLQAVSFAQLAVISIVLERPVDVDRKIARISAFKFMIGFWALLYPILSNGYLGLIITSISSPLESRSVTQFYQLTKPGCDWGKTECLTRRINGFNKYFEALRQHLFTSWRRFVITDTYQADFLKKIFDPNPHAERLRNQSIRRFDPTQDFVLIPYSFEENLFNKVFHGRSSFDTRVQSKVKTIMDTSLPKLKLGHQISSESMDILRLLDLIDPWRVPHPFLGNLTETRYIENEWDLELALVQCGRTALVLDNREIEIFVTLRSTTHGLSSSNRSHQSWRQNQGRC</sequence>
<dbReference type="AlphaFoldDB" id="A0A226D6R9"/>
<reference evidence="2 3" key="1">
    <citation type="submission" date="2015-12" db="EMBL/GenBank/DDBJ databases">
        <title>The genome of Folsomia candida.</title>
        <authorList>
            <person name="Faddeeva A."/>
            <person name="Derks M.F."/>
            <person name="Anvar Y."/>
            <person name="Smit S."/>
            <person name="Van Straalen N."/>
            <person name="Roelofs D."/>
        </authorList>
    </citation>
    <scope>NUCLEOTIDE SEQUENCE [LARGE SCALE GENOMIC DNA]</scope>
    <source>
        <strain evidence="2 3">VU population</strain>
        <tissue evidence="2">Whole body</tissue>
    </source>
</reference>
<evidence type="ECO:0000256" key="1">
    <source>
        <dbReference type="SAM" id="Phobius"/>
    </source>
</evidence>
<proteinExistence type="predicted"/>
<name>A0A226D6R9_FOLCA</name>
<keyword evidence="1" id="KW-1133">Transmembrane helix</keyword>
<protein>
    <submittedName>
        <fullName evidence="2">Uncharacterized protein</fullName>
    </submittedName>
</protein>
<feature type="transmembrane region" description="Helical" evidence="1">
    <location>
        <begin position="353"/>
        <end position="374"/>
    </location>
</feature>
<keyword evidence="3" id="KW-1185">Reference proteome</keyword>
<feature type="transmembrane region" description="Helical" evidence="1">
    <location>
        <begin position="416"/>
        <end position="438"/>
    </location>
</feature>